<proteinExistence type="inferred from homology"/>
<dbReference type="Pfam" id="PF01545">
    <property type="entry name" value="Cation_efflux"/>
    <property type="match status" value="1"/>
</dbReference>
<keyword evidence="5 7" id="KW-1133">Transmembrane helix</keyword>
<dbReference type="InterPro" id="IPR027469">
    <property type="entry name" value="Cation_efflux_TMD_sf"/>
</dbReference>
<evidence type="ECO:0000259" key="8">
    <source>
        <dbReference type="Pfam" id="PF01545"/>
    </source>
</evidence>
<dbReference type="InterPro" id="IPR036837">
    <property type="entry name" value="Cation_efflux_CTD_sf"/>
</dbReference>
<evidence type="ECO:0000313" key="11">
    <source>
        <dbReference type="Proteomes" id="UP000824132"/>
    </source>
</evidence>
<dbReference type="GO" id="GO:0008324">
    <property type="term" value="F:monoatomic cation transmembrane transporter activity"/>
    <property type="evidence" value="ECO:0007669"/>
    <property type="project" value="InterPro"/>
</dbReference>
<evidence type="ECO:0000313" key="10">
    <source>
        <dbReference type="EMBL" id="HIZ03131.1"/>
    </source>
</evidence>
<evidence type="ECO:0000256" key="4">
    <source>
        <dbReference type="ARBA" id="ARBA00022692"/>
    </source>
</evidence>
<feature type="domain" description="Cation efflux protein cytoplasmic" evidence="9">
    <location>
        <begin position="225"/>
        <end position="300"/>
    </location>
</feature>
<comment type="subcellular location">
    <subcellularLocation>
        <location evidence="1">Membrane</location>
        <topology evidence="1">Multi-pass membrane protein</topology>
    </subcellularLocation>
</comment>
<dbReference type="EMBL" id="DXCL01000015">
    <property type="protein sequence ID" value="HIZ03131.1"/>
    <property type="molecule type" value="Genomic_DNA"/>
</dbReference>
<dbReference type="AlphaFoldDB" id="A0A9D2CYF1"/>
<dbReference type="InterPro" id="IPR050291">
    <property type="entry name" value="CDF_Transporter"/>
</dbReference>
<gene>
    <name evidence="10" type="ORF">H9727_02485</name>
</gene>
<keyword evidence="6 7" id="KW-0472">Membrane</keyword>
<feature type="transmembrane region" description="Helical" evidence="7">
    <location>
        <begin position="95"/>
        <end position="114"/>
    </location>
</feature>
<dbReference type="SUPFAM" id="SSF161111">
    <property type="entry name" value="Cation efflux protein transmembrane domain-like"/>
    <property type="match status" value="1"/>
</dbReference>
<keyword evidence="3" id="KW-0813">Transport</keyword>
<evidence type="ECO:0000259" key="9">
    <source>
        <dbReference type="Pfam" id="PF16916"/>
    </source>
</evidence>
<feature type="transmembrane region" description="Helical" evidence="7">
    <location>
        <begin position="126"/>
        <end position="148"/>
    </location>
</feature>
<evidence type="ECO:0000256" key="1">
    <source>
        <dbReference type="ARBA" id="ARBA00004141"/>
    </source>
</evidence>
<name>A0A9D2CYF1_9FIRM</name>
<accession>A0A9D2CYF1</accession>
<dbReference type="GO" id="GO:0016020">
    <property type="term" value="C:membrane"/>
    <property type="evidence" value="ECO:0007669"/>
    <property type="project" value="UniProtKB-SubCell"/>
</dbReference>
<comment type="similarity">
    <text evidence="2">Belongs to the cation diffusion facilitator (CDF) transporter (TC 2.A.4) family.</text>
</comment>
<dbReference type="Proteomes" id="UP000824132">
    <property type="component" value="Unassembled WGS sequence"/>
</dbReference>
<evidence type="ECO:0000256" key="2">
    <source>
        <dbReference type="ARBA" id="ARBA00008114"/>
    </source>
</evidence>
<feature type="transmembrane region" description="Helical" evidence="7">
    <location>
        <begin position="194"/>
        <end position="212"/>
    </location>
</feature>
<evidence type="ECO:0000256" key="7">
    <source>
        <dbReference type="SAM" id="Phobius"/>
    </source>
</evidence>
<keyword evidence="4 7" id="KW-0812">Transmembrane</keyword>
<dbReference type="InterPro" id="IPR002524">
    <property type="entry name" value="Cation_efflux"/>
</dbReference>
<dbReference type="InterPro" id="IPR027470">
    <property type="entry name" value="Cation_efflux_CTD"/>
</dbReference>
<reference evidence="10" key="2">
    <citation type="submission" date="2021-04" db="EMBL/GenBank/DDBJ databases">
        <authorList>
            <person name="Gilroy R."/>
        </authorList>
    </citation>
    <scope>NUCLEOTIDE SEQUENCE</scope>
    <source>
        <strain evidence="10">CHK187-5294</strain>
    </source>
</reference>
<evidence type="ECO:0000256" key="6">
    <source>
        <dbReference type="ARBA" id="ARBA00023136"/>
    </source>
</evidence>
<dbReference type="Gene3D" id="1.20.1510.10">
    <property type="entry name" value="Cation efflux protein transmembrane domain"/>
    <property type="match status" value="1"/>
</dbReference>
<protein>
    <submittedName>
        <fullName evidence="10">Cation diffusion facilitator family transporter</fullName>
    </submittedName>
</protein>
<dbReference type="NCBIfam" id="TIGR01297">
    <property type="entry name" value="CDF"/>
    <property type="match status" value="1"/>
</dbReference>
<evidence type="ECO:0000256" key="5">
    <source>
        <dbReference type="ARBA" id="ARBA00022989"/>
    </source>
</evidence>
<dbReference type="PANTHER" id="PTHR43840">
    <property type="entry name" value="MITOCHONDRIAL METAL TRANSPORTER 1-RELATED"/>
    <property type="match status" value="1"/>
</dbReference>
<evidence type="ECO:0000256" key="3">
    <source>
        <dbReference type="ARBA" id="ARBA00022448"/>
    </source>
</evidence>
<feature type="domain" description="Cation efflux protein transmembrane" evidence="8">
    <location>
        <begin position="28"/>
        <end position="220"/>
    </location>
</feature>
<dbReference type="Gene3D" id="3.30.70.1350">
    <property type="entry name" value="Cation efflux protein, cytoplasmic domain"/>
    <property type="match status" value="1"/>
</dbReference>
<reference evidence="10" key="1">
    <citation type="journal article" date="2021" name="PeerJ">
        <title>Extensive microbial diversity within the chicken gut microbiome revealed by metagenomics and culture.</title>
        <authorList>
            <person name="Gilroy R."/>
            <person name="Ravi A."/>
            <person name="Getino M."/>
            <person name="Pursley I."/>
            <person name="Horton D.L."/>
            <person name="Alikhan N.F."/>
            <person name="Baker D."/>
            <person name="Gharbi K."/>
            <person name="Hall N."/>
            <person name="Watson M."/>
            <person name="Adriaenssens E.M."/>
            <person name="Foster-Nyarko E."/>
            <person name="Jarju S."/>
            <person name="Secka A."/>
            <person name="Antonio M."/>
            <person name="Oren A."/>
            <person name="Chaudhuri R.R."/>
            <person name="La Ragione R."/>
            <person name="Hildebrand F."/>
            <person name="Pallen M.J."/>
        </authorList>
    </citation>
    <scope>NUCLEOTIDE SEQUENCE</scope>
    <source>
        <strain evidence="10">CHK187-5294</strain>
    </source>
</reference>
<organism evidence="10 11">
    <name type="scientific">Candidatus Borkfalkia avistercoris</name>
    <dbReference type="NCBI Taxonomy" id="2838504"/>
    <lineage>
        <taxon>Bacteria</taxon>
        <taxon>Bacillati</taxon>
        <taxon>Bacillota</taxon>
        <taxon>Clostridia</taxon>
        <taxon>Christensenellales</taxon>
        <taxon>Christensenellaceae</taxon>
        <taxon>Candidatus Borkfalkia</taxon>
    </lineage>
</organism>
<dbReference type="InterPro" id="IPR058533">
    <property type="entry name" value="Cation_efflux_TM"/>
</dbReference>
<dbReference type="Pfam" id="PF16916">
    <property type="entry name" value="ZT_dimer"/>
    <property type="match status" value="1"/>
</dbReference>
<sequence>MRFSSLFLKKSEKNTPAAREKCGKRAGILGIALNILLAAGKIAFGALSGAVSVVADGLNNLTDCGSNVVSVVGFKMSGKPADKEHPFGHRRAESVSALVIAVVILAVAVELAVQSAESIFSHEKAAFSYGLVAVLGISVLIKLFMFFMNRALYGEFSAETFKATATDSLSDAIATAAVLASLFVSRYTGAELDGYMGIAVAIFIAFSGFSILRETVSRLLGKAADAETVKKLKGQICSFAGVHGLHDMTIHDYGGGKLYATAHVEVDARMTLTAAHDLADQIEKAVGADTGIALTVHIDPLVLDDPAVNRLREETEMAVSEIDPSFTVHDFRVVGGKEHANLVFDVAVPFDCRLSDEEALARIEERIALMNENLGVIATIERQNMV</sequence>
<comment type="caution">
    <text evidence="10">The sequence shown here is derived from an EMBL/GenBank/DDBJ whole genome shotgun (WGS) entry which is preliminary data.</text>
</comment>
<dbReference type="PANTHER" id="PTHR43840:SF50">
    <property type="entry name" value="MANGANESE EFFLUX SYSTEM PROTEIN MNES"/>
    <property type="match status" value="1"/>
</dbReference>
<dbReference type="SUPFAM" id="SSF160240">
    <property type="entry name" value="Cation efflux protein cytoplasmic domain-like"/>
    <property type="match status" value="1"/>
</dbReference>